<name>A3P733_BURP0</name>
<dbReference type="Proteomes" id="UP000006738">
    <property type="component" value="Chromosome II"/>
</dbReference>
<dbReference type="HOGENOM" id="CLU_213096_0_0_4"/>
<evidence type="ECO:0000313" key="1">
    <source>
        <dbReference type="EMBL" id="ABN95143.1"/>
    </source>
</evidence>
<dbReference type="EMBL" id="CP000573">
    <property type="protein sequence ID" value="ABN95143.1"/>
    <property type="molecule type" value="Genomic_DNA"/>
</dbReference>
<gene>
    <name evidence="1" type="ordered locus">BURPS1106A_A2110</name>
</gene>
<evidence type="ECO:0000313" key="2">
    <source>
        <dbReference type="Proteomes" id="UP000006738"/>
    </source>
</evidence>
<reference evidence="2" key="1">
    <citation type="submission" date="2007-02" db="EMBL/GenBank/DDBJ databases">
        <authorList>
            <person name="DeShazer D."/>
            <person name="Woods D.E."/>
            <person name="Nierman W.C."/>
        </authorList>
    </citation>
    <scope>NUCLEOTIDE SEQUENCE [LARGE SCALE GENOMIC DNA]</scope>
    <source>
        <strain evidence="2">1106a</strain>
    </source>
</reference>
<dbReference type="AlphaFoldDB" id="A3P733"/>
<accession>A3P733</accession>
<organism evidence="1 2">
    <name type="scientific">Burkholderia pseudomallei (strain 1106a)</name>
    <dbReference type="NCBI Taxonomy" id="357348"/>
    <lineage>
        <taxon>Bacteria</taxon>
        <taxon>Pseudomonadati</taxon>
        <taxon>Pseudomonadota</taxon>
        <taxon>Betaproteobacteria</taxon>
        <taxon>Burkholderiales</taxon>
        <taxon>Burkholderiaceae</taxon>
        <taxon>Burkholderia</taxon>
        <taxon>pseudomallei group</taxon>
    </lineage>
</organism>
<sequence length="54" mass="6046">MAAGRPARRFVGSPVCWFVGSPVRRFAVRDLSGSRFRRALRYRLAASAYCRVAA</sequence>
<proteinExistence type="predicted"/>
<dbReference type="KEGG" id="bpl:BURPS1106A_A2110"/>
<protein>
    <submittedName>
        <fullName evidence="1">Uncharacterized protein</fullName>
    </submittedName>
</protein>